<comment type="caution">
    <text evidence="2">The sequence shown here is derived from an EMBL/GenBank/DDBJ whole genome shotgun (WGS) entry which is preliminary data.</text>
</comment>
<evidence type="ECO:0000256" key="1">
    <source>
        <dbReference type="SAM" id="MobiDB-lite"/>
    </source>
</evidence>
<proteinExistence type="predicted"/>
<protein>
    <submittedName>
        <fullName evidence="2">Uncharacterized protein</fullName>
    </submittedName>
</protein>
<dbReference type="OrthoDB" id="196131at2759"/>
<name>A0A9P0PBS5_ACAOB</name>
<sequence length="69" mass="7251">MLSSLLPTLNKQRISSHKLGFNRGGSRFGNGGGFRGQKPFNKFGGGGFKSGGGFQANSYQQQGGFSSGY</sequence>
<accession>A0A9P0PBS5</accession>
<organism evidence="2 3">
    <name type="scientific">Acanthoscelides obtectus</name>
    <name type="common">Bean weevil</name>
    <name type="synonym">Bruchus obtectus</name>
    <dbReference type="NCBI Taxonomy" id="200917"/>
    <lineage>
        <taxon>Eukaryota</taxon>
        <taxon>Metazoa</taxon>
        <taxon>Ecdysozoa</taxon>
        <taxon>Arthropoda</taxon>
        <taxon>Hexapoda</taxon>
        <taxon>Insecta</taxon>
        <taxon>Pterygota</taxon>
        <taxon>Neoptera</taxon>
        <taxon>Endopterygota</taxon>
        <taxon>Coleoptera</taxon>
        <taxon>Polyphaga</taxon>
        <taxon>Cucujiformia</taxon>
        <taxon>Chrysomeloidea</taxon>
        <taxon>Chrysomelidae</taxon>
        <taxon>Bruchinae</taxon>
        <taxon>Bruchini</taxon>
        <taxon>Acanthoscelides</taxon>
    </lineage>
</organism>
<reference evidence="2" key="1">
    <citation type="submission" date="2022-03" db="EMBL/GenBank/DDBJ databases">
        <authorList>
            <person name="Sayadi A."/>
        </authorList>
    </citation>
    <scope>NUCLEOTIDE SEQUENCE</scope>
</reference>
<dbReference type="AlphaFoldDB" id="A0A9P0PBS5"/>
<evidence type="ECO:0000313" key="2">
    <source>
        <dbReference type="EMBL" id="CAH1978958.1"/>
    </source>
</evidence>
<gene>
    <name evidence="2" type="ORF">ACAOBT_LOCUS13291</name>
</gene>
<dbReference type="Proteomes" id="UP001152888">
    <property type="component" value="Unassembled WGS sequence"/>
</dbReference>
<keyword evidence="3" id="KW-1185">Reference proteome</keyword>
<feature type="region of interest" description="Disordered" evidence="1">
    <location>
        <begin position="28"/>
        <end position="47"/>
    </location>
</feature>
<evidence type="ECO:0000313" key="3">
    <source>
        <dbReference type="Proteomes" id="UP001152888"/>
    </source>
</evidence>
<dbReference type="EMBL" id="CAKOFQ010006875">
    <property type="protein sequence ID" value="CAH1978958.1"/>
    <property type="molecule type" value="Genomic_DNA"/>
</dbReference>